<dbReference type="Proteomes" id="UP000820977">
    <property type="component" value="Unassembled WGS sequence"/>
</dbReference>
<keyword evidence="3" id="KW-1003">Cell membrane</keyword>
<evidence type="ECO:0000256" key="4">
    <source>
        <dbReference type="ARBA" id="ARBA00022692"/>
    </source>
</evidence>
<dbReference type="InterPro" id="IPR003400">
    <property type="entry name" value="ExbD"/>
</dbReference>
<comment type="similarity">
    <text evidence="2 7">Belongs to the ExbD/TolR family.</text>
</comment>
<evidence type="ECO:0000256" key="1">
    <source>
        <dbReference type="ARBA" id="ARBA00004162"/>
    </source>
</evidence>
<keyword evidence="6" id="KW-0472">Membrane</keyword>
<gene>
    <name evidence="8" type="ORF">HPS54_05515</name>
</gene>
<comment type="caution">
    <text evidence="8">The sequence shown here is derived from an EMBL/GenBank/DDBJ whole genome shotgun (WGS) entry which is preliminary data.</text>
</comment>
<keyword evidence="9" id="KW-1185">Reference proteome</keyword>
<evidence type="ECO:0000256" key="7">
    <source>
        <dbReference type="RuleBase" id="RU003879"/>
    </source>
</evidence>
<accession>A0ABX2B3D9</accession>
<name>A0ABX2B3D9_9BACT</name>
<reference evidence="8 9" key="1">
    <citation type="submission" date="2020-05" db="EMBL/GenBank/DDBJ databases">
        <title>Distinct polysaccharide utilization as determinants for interspecies competition between intestinal Prevotella spp.</title>
        <authorList>
            <person name="Galvez E.J.C."/>
            <person name="Iljazovic A."/>
            <person name="Strowig T."/>
        </authorList>
    </citation>
    <scope>NUCLEOTIDE SEQUENCE [LARGE SCALE GENOMIC DNA]</scope>
    <source>
        <strain evidence="8 9">PCHR</strain>
    </source>
</reference>
<evidence type="ECO:0000256" key="5">
    <source>
        <dbReference type="ARBA" id="ARBA00022989"/>
    </source>
</evidence>
<keyword evidence="5" id="KW-1133">Transmembrane helix</keyword>
<keyword evidence="7" id="KW-0653">Protein transport</keyword>
<organism evidence="8 9">
    <name type="scientific">Xylanibacter caecicola</name>
    <dbReference type="NCBI Taxonomy" id="2736294"/>
    <lineage>
        <taxon>Bacteria</taxon>
        <taxon>Pseudomonadati</taxon>
        <taxon>Bacteroidota</taxon>
        <taxon>Bacteroidia</taxon>
        <taxon>Bacteroidales</taxon>
        <taxon>Prevotellaceae</taxon>
        <taxon>Xylanibacter</taxon>
    </lineage>
</organism>
<keyword evidence="7" id="KW-0813">Transport</keyword>
<comment type="subcellular location">
    <subcellularLocation>
        <location evidence="1">Cell membrane</location>
        <topology evidence="1">Single-pass membrane protein</topology>
    </subcellularLocation>
    <subcellularLocation>
        <location evidence="7">Cell membrane</location>
        <topology evidence="7">Single-pass type II membrane protein</topology>
    </subcellularLocation>
</comment>
<evidence type="ECO:0000313" key="9">
    <source>
        <dbReference type="Proteomes" id="UP000820977"/>
    </source>
</evidence>
<dbReference type="PANTHER" id="PTHR30558:SF3">
    <property type="entry name" value="BIOPOLYMER TRANSPORT PROTEIN EXBD-RELATED"/>
    <property type="match status" value="1"/>
</dbReference>
<evidence type="ECO:0000256" key="3">
    <source>
        <dbReference type="ARBA" id="ARBA00022475"/>
    </source>
</evidence>
<dbReference type="PANTHER" id="PTHR30558">
    <property type="entry name" value="EXBD MEMBRANE COMPONENT OF PMF-DRIVEN MACROMOLECULE IMPORT SYSTEM"/>
    <property type="match status" value="1"/>
</dbReference>
<evidence type="ECO:0000313" key="8">
    <source>
        <dbReference type="EMBL" id="NPE24978.1"/>
    </source>
</evidence>
<sequence length="161" mass="18419">MTYFRRPKRQIPSLNMTSLPDLIFTVLFFFILVTHMREVTLKVKYRVPEGTELTKTKKSPGLIHIYIGPPADHLQRFSGTDTHIQIDDKYVNADEVTDYLSEICRPLTPEERENITVAIKADRQTSMETIIKVKQALRKAGVLHVSYSATSRNINKGTGQK</sequence>
<dbReference type="EMBL" id="JABKKJ010000006">
    <property type="protein sequence ID" value="NPE24978.1"/>
    <property type="molecule type" value="Genomic_DNA"/>
</dbReference>
<proteinExistence type="inferred from homology"/>
<protein>
    <submittedName>
        <fullName evidence="8">Biopolymer transporter ExbD</fullName>
    </submittedName>
</protein>
<dbReference type="Gene3D" id="3.30.420.270">
    <property type="match status" value="1"/>
</dbReference>
<evidence type="ECO:0000256" key="6">
    <source>
        <dbReference type="ARBA" id="ARBA00023136"/>
    </source>
</evidence>
<keyword evidence="4 7" id="KW-0812">Transmembrane</keyword>
<dbReference type="Pfam" id="PF02472">
    <property type="entry name" value="ExbD"/>
    <property type="match status" value="1"/>
</dbReference>
<evidence type="ECO:0000256" key="2">
    <source>
        <dbReference type="ARBA" id="ARBA00005811"/>
    </source>
</evidence>
<dbReference type="RefSeq" id="WP_172344464.1">
    <property type="nucleotide sequence ID" value="NZ_CASYYZ010000001.1"/>
</dbReference>